<feature type="compositionally biased region" description="Low complexity" evidence="6">
    <location>
        <begin position="24"/>
        <end position="39"/>
    </location>
</feature>
<dbReference type="InterPro" id="IPR003340">
    <property type="entry name" value="B3_DNA-bd"/>
</dbReference>
<dbReference type="PANTHER" id="PTHR31920">
    <property type="entry name" value="B3 DOMAIN-CONTAINING"/>
    <property type="match status" value="1"/>
</dbReference>
<dbReference type="Gene3D" id="2.40.330.10">
    <property type="entry name" value="DNA-binding pseudobarrel domain"/>
    <property type="match status" value="2"/>
</dbReference>
<proteinExistence type="predicted"/>
<evidence type="ECO:0000256" key="4">
    <source>
        <dbReference type="ARBA" id="ARBA00023163"/>
    </source>
</evidence>
<dbReference type="SMART" id="SM01019">
    <property type="entry name" value="B3"/>
    <property type="match status" value="2"/>
</dbReference>
<feature type="region of interest" description="Disordered" evidence="6">
    <location>
        <begin position="1"/>
        <end position="54"/>
    </location>
</feature>
<name>A0AAV8RJI8_ENSVE</name>
<accession>A0AAV8RJI8</accession>
<keyword evidence="3" id="KW-0238">DNA-binding</keyword>
<keyword evidence="5" id="KW-0539">Nucleus</keyword>
<keyword evidence="2" id="KW-0805">Transcription regulation</keyword>
<dbReference type="PANTHER" id="PTHR31920:SF122">
    <property type="entry name" value="B3 DOMAIN-CONTAINING PROTEIN REM23"/>
    <property type="match status" value="1"/>
</dbReference>
<protein>
    <recommendedName>
        <fullName evidence="7">TF-B3 domain-containing protein</fullName>
    </recommendedName>
</protein>
<dbReference type="Proteomes" id="UP001222027">
    <property type="component" value="Unassembled WGS sequence"/>
</dbReference>
<dbReference type="PROSITE" id="PS50863">
    <property type="entry name" value="B3"/>
    <property type="match status" value="2"/>
</dbReference>
<evidence type="ECO:0000259" key="7">
    <source>
        <dbReference type="PROSITE" id="PS50863"/>
    </source>
</evidence>
<evidence type="ECO:0000256" key="6">
    <source>
        <dbReference type="SAM" id="MobiDB-lite"/>
    </source>
</evidence>
<evidence type="ECO:0000313" key="8">
    <source>
        <dbReference type="EMBL" id="KAJ8504936.1"/>
    </source>
</evidence>
<feature type="domain" description="TF-B3" evidence="7">
    <location>
        <begin position="60"/>
        <end position="153"/>
    </location>
</feature>
<keyword evidence="4" id="KW-0804">Transcription</keyword>
<comment type="subcellular location">
    <subcellularLocation>
        <location evidence="1">Nucleus</location>
    </subcellularLocation>
</comment>
<comment type="caution">
    <text evidence="8">The sequence shown here is derived from an EMBL/GenBank/DDBJ whole genome shotgun (WGS) entry which is preliminary data.</text>
</comment>
<dbReference type="SUPFAM" id="SSF101936">
    <property type="entry name" value="DNA-binding pseudobarrel domain"/>
    <property type="match status" value="2"/>
</dbReference>
<dbReference type="InterPro" id="IPR050655">
    <property type="entry name" value="Plant_B3_domain"/>
</dbReference>
<dbReference type="EMBL" id="JAQQAF010000002">
    <property type="protein sequence ID" value="KAJ8504936.1"/>
    <property type="molecule type" value="Genomic_DNA"/>
</dbReference>
<feature type="domain" description="TF-B3" evidence="7">
    <location>
        <begin position="692"/>
        <end position="784"/>
    </location>
</feature>
<gene>
    <name evidence="8" type="ORF">OPV22_005822</name>
</gene>
<dbReference type="CDD" id="cd10017">
    <property type="entry name" value="B3_DNA"/>
    <property type="match status" value="2"/>
</dbReference>
<dbReference type="GO" id="GO:0005634">
    <property type="term" value="C:nucleus"/>
    <property type="evidence" value="ECO:0007669"/>
    <property type="project" value="UniProtKB-SubCell"/>
</dbReference>
<evidence type="ECO:0000313" key="9">
    <source>
        <dbReference type="Proteomes" id="UP001222027"/>
    </source>
</evidence>
<reference evidence="8 9" key="1">
    <citation type="submission" date="2022-12" db="EMBL/GenBank/DDBJ databases">
        <title>Chromosome-scale assembly of the Ensete ventricosum genome.</title>
        <authorList>
            <person name="Dussert Y."/>
            <person name="Stocks J."/>
            <person name="Wendawek A."/>
            <person name="Woldeyes F."/>
            <person name="Nichols R.A."/>
            <person name="Borrell J.S."/>
        </authorList>
    </citation>
    <scope>NUCLEOTIDE SEQUENCE [LARGE SCALE GENOMIC DNA]</scope>
    <source>
        <strain evidence="9">cv. Maze</strain>
        <tissue evidence="8">Seeds</tissue>
    </source>
</reference>
<dbReference type="AlphaFoldDB" id="A0AAV8RJI8"/>
<dbReference type="GO" id="GO:0003677">
    <property type="term" value="F:DNA binding"/>
    <property type="evidence" value="ECO:0007669"/>
    <property type="project" value="UniProtKB-KW"/>
</dbReference>
<evidence type="ECO:0000256" key="1">
    <source>
        <dbReference type="ARBA" id="ARBA00004123"/>
    </source>
</evidence>
<organism evidence="8 9">
    <name type="scientific">Ensete ventricosum</name>
    <name type="common">Abyssinian banana</name>
    <name type="synonym">Musa ensete</name>
    <dbReference type="NCBI Taxonomy" id="4639"/>
    <lineage>
        <taxon>Eukaryota</taxon>
        <taxon>Viridiplantae</taxon>
        <taxon>Streptophyta</taxon>
        <taxon>Embryophyta</taxon>
        <taxon>Tracheophyta</taxon>
        <taxon>Spermatophyta</taxon>
        <taxon>Magnoliopsida</taxon>
        <taxon>Liliopsida</taxon>
        <taxon>Zingiberales</taxon>
        <taxon>Musaceae</taxon>
        <taxon>Ensete</taxon>
    </lineage>
</organism>
<evidence type="ECO:0000256" key="2">
    <source>
        <dbReference type="ARBA" id="ARBA00023015"/>
    </source>
</evidence>
<dbReference type="InterPro" id="IPR015300">
    <property type="entry name" value="DNA-bd_pseudobarrel_sf"/>
</dbReference>
<evidence type="ECO:0000256" key="3">
    <source>
        <dbReference type="ARBA" id="ARBA00023125"/>
    </source>
</evidence>
<sequence length="784" mass="86642">MAGAKNNNVVRKYNTRQCSRGKKPSPSSSSSSSSSSGPSCYRGKKPSPSSFSGPCPPPAQPSFFKIMLGGFKEHLFIPPKFAKRLVGLVNQNVCLQDCHGNSSSVKISVVDSSLAFQKGWHDFVLDHSIDFGEFLVFKYLSKSLFSVQVFGIDACEREEFGERNSNTLCTKKTSNADLSLGRSLLRKRHRTFEASKDECYPAKKHLGKKDDSSDSDVQILEDECVAKDAVEFGNEPKETPQHHHDPGSSQIADVKDLTGTQVNMFSGHVIVDPEENVPVEQSKTCVAKSVAEFVVEPKETPQHHRDPISSQIADVKDLTGPQVNIFSRLVIVEPEKNVLVERSKTCVAKGVAEFGTRFKQTLQHHRDPGRLQIADVKDLTGPLVNMFSGQVLVEPKKNVPVERSKTYVAHGILLDDQKTVETGIHFDHMVTFQLVEQSLSGHEVSHGKSQTAPTVACRRSKTKDQIVSCWGIIPSNSKLDSSLPLNKTKNYLAGEQEEHKIKKIGLKGYSTPEVMMAILVASEVVACKFLLTEEGICHIVNDYEKNGLGAVTVTPICVSTTEICTCIDCNHSVTMSNDASCHIESVSEVNFHGPTKDYIETSNGMHTCEENENERKLLVGNAPGYLSGKDFSTLDGSVRSILQDIPGIDTQGMKLDAFPLEDEEDAVSMRSQNLEPVKVNSMDLDDLSLSNSFCFRLTLSCSTRCRLALPLGILFHMRQERKDIILQDPSGRSWPVLYHESNQFIGFINGWEEFATANNLQQGNLCEFIMVVGEPHPTFQVQIS</sequence>
<keyword evidence="9" id="KW-1185">Reference proteome</keyword>
<dbReference type="Pfam" id="PF02362">
    <property type="entry name" value="B3"/>
    <property type="match status" value="2"/>
</dbReference>
<evidence type="ECO:0000256" key="5">
    <source>
        <dbReference type="ARBA" id="ARBA00023242"/>
    </source>
</evidence>